<accession>A0ABP4VBE1</accession>
<dbReference type="CDD" id="cd06261">
    <property type="entry name" value="TM_PBP2"/>
    <property type="match status" value="1"/>
</dbReference>
<comment type="caution">
    <text evidence="9">The sequence shown here is derived from an EMBL/GenBank/DDBJ whole genome shotgun (WGS) entry which is preliminary data.</text>
</comment>
<dbReference type="PANTHER" id="PTHR30193:SF37">
    <property type="entry name" value="INNER MEMBRANE ABC TRANSPORTER PERMEASE PROTEIN YCJO"/>
    <property type="match status" value="1"/>
</dbReference>
<comment type="subcellular location">
    <subcellularLocation>
        <location evidence="1 7">Cell membrane</location>
        <topology evidence="1 7">Multi-pass membrane protein</topology>
    </subcellularLocation>
</comment>
<dbReference type="Pfam" id="PF00528">
    <property type="entry name" value="BPD_transp_1"/>
    <property type="match status" value="1"/>
</dbReference>
<dbReference type="InterPro" id="IPR035906">
    <property type="entry name" value="MetI-like_sf"/>
</dbReference>
<dbReference type="PROSITE" id="PS50928">
    <property type="entry name" value="ABC_TM1"/>
    <property type="match status" value="1"/>
</dbReference>
<feature type="domain" description="ABC transmembrane type-1" evidence="8">
    <location>
        <begin position="54"/>
        <end position="266"/>
    </location>
</feature>
<dbReference type="InterPro" id="IPR051393">
    <property type="entry name" value="ABC_transporter_permease"/>
</dbReference>
<gene>
    <name evidence="9" type="ORF">GCM10009809_13520</name>
</gene>
<protein>
    <submittedName>
        <fullName evidence="9">Sugar ABC transporter permease</fullName>
    </submittedName>
</protein>
<dbReference type="InterPro" id="IPR000515">
    <property type="entry name" value="MetI-like"/>
</dbReference>
<dbReference type="PANTHER" id="PTHR30193">
    <property type="entry name" value="ABC TRANSPORTER PERMEASE PROTEIN"/>
    <property type="match status" value="1"/>
</dbReference>
<keyword evidence="5 7" id="KW-1133">Transmembrane helix</keyword>
<reference evidence="10" key="1">
    <citation type="journal article" date="2019" name="Int. J. Syst. Evol. Microbiol.">
        <title>The Global Catalogue of Microorganisms (GCM) 10K type strain sequencing project: providing services to taxonomists for standard genome sequencing and annotation.</title>
        <authorList>
            <consortium name="The Broad Institute Genomics Platform"/>
            <consortium name="The Broad Institute Genome Sequencing Center for Infectious Disease"/>
            <person name="Wu L."/>
            <person name="Ma J."/>
        </authorList>
    </citation>
    <scope>NUCLEOTIDE SEQUENCE [LARGE SCALE GENOMIC DNA]</scope>
    <source>
        <strain evidence="10">JCM 15589</strain>
    </source>
</reference>
<dbReference type="EMBL" id="BAAAPM010000003">
    <property type="protein sequence ID" value="GAA1718970.1"/>
    <property type="molecule type" value="Genomic_DNA"/>
</dbReference>
<keyword evidence="6 7" id="KW-0472">Membrane</keyword>
<keyword evidence="2 7" id="KW-0813">Transport</keyword>
<evidence type="ECO:0000256" key="2">
    <source>
        <dbReference type="ARBA" id="ARBA00022448"/>
    </source>
</evidence>
<evidence type="ECO:0000256" key="7">
    <source>
        <dbReference type="RuleBase" id="RU363032"/>
    </source>
</evidence>
<keyword evidence="3" id="KW-1003">Cell membrane</keyword>
<evidence type="ECO:0000256" key="4">
    <source>
        <dbReference type="ARBA" id="ARBA00022692"/>
    </source>
</evidence>
<keyword evidence="4 7" id="KW-0812">Transmembrane</keyword>
<proteinExistence type="inferred from homology"/>
<evidence type="ECO:0000256" key="3">
    <source>
        <dbReference type="ARBA" id="ARBA00022475"/>
    </source>
</evidence>
<name>A0ABP4VBE1_9MICO</name>
<dbReference type="Proteomes" id="UP001501138">
    <property type="component" value="Unassembled WGS sequence"/>
</dbReference>
<evidence type="ECO:0000313" key="10">
    <source>
        <dbReference type="Proteomes" id="UP001501138"/>
    </source>
</evidence>
<keyword evidence="10" id="KW-1185">Reference proteome</keyword>
<feature type="transmembrane region" description="Helical" evidence="7">
    <location>
        <begin position="193"/>
        <end position="213"/>
    </location>
</feature>
<feature type="transmembrane region" description="Helical" evidence="7">
    <location>
        <begin position="91"/>
        <end position="112"/>
    </location>
</feature>
<evidence type="ECO:0000256" key="6">
    <source>
        <dbReference type="ARBA" id="ARBA00023136"/>
    </source>
</evidence>
<evidence type="ECO:0000256" key="1">
    <source>
        <dbReference type="ARBA" id="ARBA00004651"/>
    </source>
</evidence>
<sequence>MLPTLAIFVAFKFLPIAGAGAMSLTRYRLGGDVTYVGADNYARLIADDAFWASLQVTLLYVVIFVPLILAVSLAAAVLLDAQVRLSGTFRSLLFVPYLSSFVMAGIIWSWIFATDGPLNAALDAIGAGPVPFLSGSQLLVLASLAVVSVWKGFGYSMLIFLAGLKAQPADVHEAARIDGAGAWQRFRRITFPMLRPVTFFILVIETIVGFQVFDTIYVMTGGGPNRVSHSLIYMLYDQGFKFFDYGYAAAVGIALFVIVLVLSLVQRRLVEGRESA</sequence>
<dbReference type="RefSeq" id="WP_344246917.1">
    <property type="nucleotide sequence ID" value="NZ_BAAAPM010000003.1"/>
</dbReference>
<evidence type="ECO:0000313" key="9">
    <source>
        <dbReference type="EMBL" id="GAA1718970.1"/>
    </source>
</evidence>
<feature type="transmembrane region" description="Helical" evidence="7">
    <location>
        <begin position="132"/>
        <end position="150"/>
    </location>
</feature>
<organism evidence="9 10">
    <name type="scientific">Isoptericola hypogeus</name>
    <dbReference type="NCBI Taxonomy" id="300179"/>
    <lineage>
        <taxon>Bacteria</taxon>
        <taxon>Bacillati</taxon>
        <taxon>Actinomycetota</taxon>
        <taxon>Actinomycetes</taxon>
        <taxon>Micrococcales</taxon>
        <taxon>Promicromonosporaceae</taxon>
        <taxon>Isoptericola</taxon>
    </lineage>
</organism>
<evidence type="ECO:0000256" key="5">
    <source>
        <dbReference type="ARBA" id="ARBA00022989"/>
    </source>
</evidence>
<evidence type="ECO:0000259" key="8">
    <source>
        <dbReference type="PROSITE" id="PS50928"/>
    </source>
</evidence>
<dbReference type="SUPFAM" id="SSF161098">
    <property type="entry name" value="MetI-like"/>
    <property type="match status" value="1"/>
</dbReference>
<dbReference type="Gene3D" id="1.10.3720.10">
    <property type="entry name" value="MetI-like"/>
    <property type="match status" value="1"/>
</dbReference>
<feature type="transmembrane region" description="Helical" evidence="7">
    <location>
        <begin position="58"/>
        <end position="79"/>
    </location>
</feature>
<feature type="transmembrane region" description="Helical" evidence="7">
    <location>
        <begin position="245"/>
        <end position="265"/>
    </location>
</feature>
<comment type="similarity">
    <text evidence="7">Belongs to the binding-protein-dependent transport system permease family.</text>
</comment>